<dbReference type="Proteomes" id="UP000478052">
    <property type="component" value="Unassembled WGS sequence"/>
</dbReference>
<dbReference type="CDD" id="cd00063">
    <property type="entry name" value="FN3"/>
    <property type="match status" value="1"/>
</dbReference>
<reference evidence="4 5" key="1">
    <citation type="submission" date="2019-08" db="EMBL/GenBank/DDBJ databases">
        <title>Whole genome of Aphis craccivora.</title>
        <authorList>
            <person name="Voronova N.V."/>
            <person name="Shulinski R.S."/>
            <person name="Bandarenka Y.V."/>
            <person name="Zhorov D.G."/>
            <person name="Warner D."/>
        </authorList>
    </citation>
    <scope>NUCLEOTIDE SEQUENCE [LARGE SCALE GENOMIC DNA]</scope>
    <source>
        <strain evidence="4">180601</strain>
        <tissue evidence="4">Whole Body</tissue>
    </source>
</reference>
<dbReference type="InterPro" id="IPR013783">
    <property type="entry name" value="Ig-like_fold"/>
</dbReference>
<feature type="compositionally biased region" description="Low complexity" evidence="2">
    <location>
        <begin position="28"/>
        <end position="40"/>
    </location>
</feature>
<dbReference type="PROSITE" id="PS50853">
    <property type="entry name" value="FN3"/>
    <property type="match status" value="1"/>
</dbReference>
<dbReference type="AlphaFoldDB" id="A0A6G0W190"/>
<dbReference type="PANTHER" id="PTHR13817">
    <property type="entry name" value="TITIN"/>
    <property type="match status" value="1"/>
</dbReference>
<protein>
    <submittedName>
        <fullName evidence="4">Muscle M-line assembly protein unc-89 isoform X1</fullName>
    </submittedName>
</protein>
<accession>A0A6G0W190</accession>
<dbReference type="FunFam" id="2.60.40.10:FF:000056">
    <property type="entry name" value="twitchin isoform X4"/>
    <property type="match status" value="1"/>
</dbReference>
<dbReference type="Gene3D" id="2.60.40.10">
    <property type="entry name" value="Immunoglobulins"/>
    <property type="match status" value="1"/>
</dbReference>
<dbReference type="OrthoDB" id="6107607at2759"/>
<comment type="caution">
    <text evidence="4">The sequence shown here is derived from an EMBL/GenBank/DDBJ whole genome shotgun (WGS) entry which is preliminary data.</text>
</comment>
<dbReference type="InterPro" id="IPR036116">
    <property type="entry name" value="FN3_sf"/>
</dbReference>
<dbReference type="GO" id="GO:0030017">
    <property type="term" value="C:sarcomere"/>
    <property type="evidence" value="ECO:0007669"/>
    <property type="project" value="UniProtKB-ARBA"/>
</dbReference>
<evidence type="ECO:0000256" key="1">
    <source>
        <dbReference type="ARBA" id="ARBA00022737"/>
    </source>
</evidence>
<sequence>MGNSSSSHGKLHKLQYNGSAVSSRDHLSSSSSSDRFTSGPPSAPGKPYLVVADPADEPDVITVKWKPPARDCGSKITGYIVEHRRTISPHWVKATPGKVQQNQLTLSGLEPGWRYQFRVKAINASGQSPPSVVSDPVTMTVHRTAVVAPVFVCGIEDRVALENDQ</sequence>
<dbReference type="InterPro" id="IPR003961">
    <property type="entry name" value="FN3_dom"/>
</dbReference>
<dbReference type="InterPro" id="IPR050964">
    <property type="entry name" value="Striated_Muscle_Regulatory"/>
</dbReference>
<feature type="region of interest" description="Disordered" evidence="2">
    <location>
        <begin position="1"/>
        <end position="50"/>
    </location>
</feature>
<keyword evidence="1" id="KW-0677">Repeat</keyword>
<evidence type="ECO:0000256" key="2">
    <source>
        <dbReference type="SAM" id="MobiDB-lite"/>
    </source>
</evidence>
<gene>
    <name evidence="4" type="ORF">FWK35_00037012</name>
</gene>
<name>A0A6G0W190_APHCR</name>
<dbReference type="SMART" id="SM00060">
    <property type="entry name" value="FN3"/>
    <property type="match status" value="1"/>
</dbReference>
<proteinExistence type="predicted"/>
<dbReference type="Pfam" id="PF00041">
    <property type="entry name" value="fn3"/>
    <property type="match status" value="1"/>
</dbReference>
<dbReference type="PANTHER" id="PTHR13817:SF166">
    <property type="entry name" value="NEURONAL IGCAM-RELATED"/>
    <property type="match status" value="1"/>
</dbReference>
<feature type="non-terminal residue" evidence="4">
    <location>
        <position position="165"/>
    </location>
</feature>
<organism evidence="4 5">
    <name type="scientific">Aphis craccivora</name>
    <name type="common">Cowpea aphid</name>
    <dbReference type="NCBI Taxonomy" id="307492"/>
    <lineage>
        <taxon>Eukaryota</taxon>
        <taxon>Metazoa</taxon>
        <taxon>Ecdysozoa</taxon>
        <taxon>Arthropoda</taxon>
        <taxon>Hexapoda</taxon>
        <taxon>Insecta</taxon>
        <taxon>Pterygota</taxon>
        <taxon>Neoptera</taxon>
        <taxon>Paraneoptera</taxon>
        <taxon>Hemiptera</taxon>
        <taxon>Sternorrhyncha</taxon>
        <taxon>Aphidomorpha</taxon>
        <taxon>Aphidoidea</taxon>
        <taxon>Aphididae</taxon>
        <taxon>Aphidini</taxon>
        <taxon>Aphis</taxon>
        <taxon>Aphis</taxon>
    </lineage>
</organism>
<evidence type="ECO:0000313" key="5">
    <source>
        <dbReference type="Proteomes" id="UP000478052"/>
    </source>
</evidence>
<evidence type="ECO:0000259" key="3">
    <source>
        <dbReference type="PROSITE" id="PS50853"/>
    </source>
</evidence>
<keyword evidence="5" id="KW-1185">Reference proteome</keyword>
<dbReference type="EMBL" id="VUJU01010396">
    <property type="protein sequence ID" value="KAF0714487.1"/>
    <property type="molecule type" value="Genomic_DNA"/>
</dbReference>
<feature type="domain" description="Fibronectin type-III" evidence="3">
    <location>
        <begin position="43"/>
        <end position="143"/>
    </location>
</feature>
<evidence type="ECO:0000313" key="4">
    <source>
        <dbReference type="EMBL" id="KAF0714487.1"/>
    </source>
</evidence>
<dbReference type="SUPFAM" id="SSF49265">
    <property type="entry name" value="Fibronectin type III"/>
    <property type="match status" value="1"/>
</dbReference>
<dbReference type="PRINTS" id="PR00014">
    <property type="entry name" value="FNTYPEIII"/>
</dbReference>